<proteinExistence type="predicted"/>
<accession>A0AC61RLS0</accession>
<dbReference type="EMBL" id="SRYB01000003">
    <property type="protein sequence ID" value="TGY80318.1"/>
    <property type="molecule type" value="Genomic_DNA"/>
</dbReference>
<name>A0AC61RLS0_9BACT</name>
<protein>
    <submittedName>
        <fullName evidence="1">Uncharacterized protein</fullName>
    </submittedName>
</protein>
<sequence>MNELVKSTLSGGITAAASITGDPILTVAASIAAPAASSVAVDFASRTLSKWQSNRFMNGCRLIAQKIGVNIHCGKSLREDGAMSAIDGEQAQQVLEGILQNIADEYEKKKIEAHASFFTNLCFDERIVFEQALYLTRVLKQLSYRQLVLIAISHDAPLQAGGWLFKFKDSGNPILKNYADLYSEIQHLEQMRILEDSNRGVTLGGSSAPLRLSLFGQTIYDEIDLESIPEADKRLVSQMISTINNA</sequence>
<reference evidence="1" key="1">
    <citation type="submission" date="2019-04" db="EMBL/GenBank/DDBJ databases">
        <title>Microbes associate with the intestines of laboratory mice.</title>
        <authorList>
            <person name="Navarre W."/>
            <person name="Wong E."/>
            <person name="Huang K."/>
            <person name="Tropini C."/>
            <person name="Ng K."/>
            <person name="Yu B."/>
        </authorList>
    </citation>
    <scope>NUCLEOTIDE SEQUENCE</scope>
    <source>
        <strain evidence="1">NM04_E33</strain>
    </source>
</reference>
<dbReference type="Proteomes" id="UP000306319">
    <property type="component" value="Unassembled WGS sequence"/>
</dbReference>
<keyword evidence="2" id="KW-1185">Reference proteome</keyword>
<comment type="caution">
    <text evidence="1">The sequence shown here is derived from an EMBL/GenBank/DDBJ whole genome shotgun (WGS) entry which is preliminary data.</text>
</comment>
<evidence type="ECO:0000313" key="1">
    <source>
        <dbReference type="EMBL" id="TGY80318.1"/>
    </source>
</evidence>
<organism evidence="1 2">
    <name type="scientific">Lepagella muris</name>
    <dbReference type="NCBI Taxonomy" id="3032870"/>
    <lineage>
        <taxon>Bacteria</taxon>
        <taxon>Pseudomonadati</taxon>
        <taxon>Bacteroidota</taxon>
        <taxon>Bacteroidia</taxon>
        <taxon>Bacteroidales</taxon>
        <taxon>Muribaculaceae</taxon>
        <taxon>Lepagella</taxon>
    </lineage>
</organism>
<gene>
    <name evidence="1" type="ORF">E5331_03525</name>
</gene>
<evidence type="ECO:0000313" key="2">
    <source>
        <dbReference type="Proteomes" id="UP000306319"/>
    </source>
</evidence>